<feature type="compositionally biased region" description="Polar residues" evidence="1">
    <location>
        <begin position="30"/>
        <end position="43"/>
    </location>
</feature>
<dbReference type="EMBL" id="CP000930">
    <property type="protein sequence ID" value="ABZ82821.1"/>
    <property type="molecule type" value="Genomic_DNA"/>
</dbReference>
<reference evidence="2 3" key="1">
    <citation type="journal article" date="2008" name="J. Bacteriol.">
        <title>The genome of Heliobacterium modesticaldum, a phototrophic representative of the Firmicutes containing the simplest photosynthetic apparatus.</title>
        <authorList>
            <person name="Sattley W.M."/>
            <person name="Madigan M.T."/>
            <person name="Swingley W.D."/>
            <person name="Cheung P.C."/>
            <person name="Clocksin K.M."/>
            <person name="Conrad A.L."/>
            <person name="Dejesa L.C."/>
            <person name="Honchak B.M."/>
            <person name="Jung D.O."/>
            <person name="Karbach L.E."/>
            <person name="Kurdoglu A."/>
            <person name="Lahiri S."/>
            <person name="Mastrian S.D."/>
            <person name="Page L.E."/>
            <person name="Taylor H.L."/>
            <person name="Wang Z.T."/>
            <person name="Raymond J."/>
            <person name="Chen M."/>
            <person name="Blankenship R.E."/>
            <person name="Touchman J.W."/>
        </authorList>
    </citation>
    <scope>NUCLEOTIDE SEQUENCE [LARGE SCALE GENOMIC DNA]</scope>
    <source>
        <strain evidence="3">ATCC 51547 / Ice1</strain>
    </source>
</reference>
<keyword evidence="3" id="KW-1185">Reference proteome</keyword>
<organism evidence="2 3">
    <name type="scientific">Heliobacterium modesticaldum (strain ATCC 51547 / Ice1)</name>
    <dbReference type="NCBI Taxonomy" id="498761"/>
    <lineage>
        <taxon>Bacteria</taxon>
        <taxon>Bacillati</taxon>
        <taxon>Bacillota</taxon>
        <taxon>Clostridia</taxon>
        <taxon>Eubacteriales</taxon>
        <taxon>Heliobacteriaceae</taxon>
        <taxon>Heliomicrobium</taxon>
    </lineage>
</organism>
<proteinExistence type="predicted"/>
<dbReference type="HOGENOM" id="CLU_2584899_0_0_9"/>
<evidence type="ECO:0000256" key="1">
    <source>
        <dbReference type="SAM" id="MobiDB-lite"/>
    </source>
</evidence>
<sequence>MDAKGVPACRLTSTFSSPASAYSRVHLPSRTASTPDRQFSCQARANRGRHRNSSSGLFSKENTRRAYTASRDPPLSPGNH</sequence>
<name>B0TDV8_HELMI</name>
<feature type="region of interest" description="Disordered" evidence="1">
    <location>
        <begin position="20"/>
        <end position="80"/>
    </location>
</feature>
<evidence type="ECO:0000313" key="3">
    <source>
        <dbReference type="Proteomes" id="UP000008550"/>
    </source>
</evidence>
<dbReference type="AlphaFoldDB" id="B0TDV8"/>
<gene>
    <name evidence="2" type="ORF">HM1_0201</name>
</gene>
<dbReference type="Proteomes" id="UP000008550">
    <property type="component" value="Chromosome"/>
</dbReference>
<protein>
    <submittedName>
        <fullName evidence="2">Uncharacterized protein</fullName>
    </submittedName>
</protein>
<dbReference type="KEGG" id="hmo:HM1_0201"/>
<accession>B0TDV8</accession>
<evidence type="ECO:0000313" key="2">
    <source>
        <dbReference type="EMBL" id="ABZ82821.1"/>
    </source>
</evidence>